<dbReference type="Proteomes" id="UP001060215">
    <property type="component" value="Chromosome 11"/>
</dbReference>
<organism evidence="1 2">
    <name type="scientific">Camellia lanceoleosa</name>
    <dbReference type="NCBI Taxonomy" id="1840588"/>
    <lineage>
        <taxon>Eukaryota</taxon>
        <taxon>Viridiplantae</taxon>
        <taxon>Streptophyta</taxon>
        <taxon>Embryophyta</taxon>
        <taxon>Tracheophyta</taxon>
        <taxon>Spermatophyta</taxon>
        <taxon>Magnoliopsida</taxon>
        <taxon>eudicotyledons</taxon>
        <taxon>Gunneridae</taxon>
        <taxon>Pentapetalae</taxon>
        <taxon>asterids</taxon>
        <taxon>Ericales</taxon>
        <taxon>Theaceae</taxon>
        <taxon>Camellia</taxon>
    </lineage>
</organism>
<gene>
    <name evidence="1" type="ORF">LOK49_LG15G00389</name>
</gene>
<keyword evidence="2" id="KW-1185">Reference proteome</keyword>
<proteinExistence type="predicted"/>
<accession>A0ACC0F6M1</accession>
<comment type="caution">
    <text evidence="1">The sequence shown here is derived from an EMBL/GenBank/DDBJ whole genome shotgun (WGS) entry which is preliminary data.</text>
</comment>
<reference evidence="1 2" key="1">
    <citation type="journal article" date="2022" name="Plant J.">
        <title>Chromosome-level genome of Camellia lanceoleosa provides a valuable resource for understanding genome evolution and self-incompatibility.</title>
        <authorList>
            <person name="Gong W."/>
            <person name="Xiao S."/>
            <person name="Wang L."/>
            <person name="Liao Z."/>
            <person name="Chang Y."/>
            <person name="Mo W."/>
            <person name="Hu G."/>
            <person name="Li W."/>
            <person name="Zhao G."/>
            <person name="Zhu H."/>
            <person name="Hu X."/>
            <person name="Ji K."/>
            <person name="Xiang X."/>
            <person name="Song Q."/>
            <person name="Yuan D."/>
            <person name="Jin S."/>
            <person name="Zhang L."/>
        </authorList>
    </citation>
    <scope>NUCLEOTIDE SEQUENCE [LARGE SCALE GENOMIC DNA]</scope>
    <source>
        <strain evidence="1">SQ_2022a</strain>
    </source>
</reference>
<evidence type="ECO:0000313" key="1">
    <source>
        <dbReference type="EMBL" id="KAI7984290.1"/>
    </source>
</evidence>
<name>A0ACC0F6M1_9ERIC</name>
<dbReference type="EMBL" id="CM045768">
    <property type="protein sequence ID" value="KAI7984290.1"/>
    <property type="molecule type" value="Genomic_DNA"/>
</dbReference>
<sequence>MKKGKGKNSGLLPNSLKIISSCIRTVSTNASTVVRSAGASVAASITASSDDRKDQVTWAGFDKLEFGPTAFKHVLLLGYQNGFQVFDVEDASNLSELVSKRDGPVTFLQMLPVPAKCDGDEGFRSLHPLLLVVAGDEPNSSSLGQTSGHLRDSGRDDTVEPQSGNYVNSPMAVRFYSLRSNCFVHALKFRSSVCMVRCSPRIVAVGLATQIYCIDALTLENKFSVLTYPVPQFGGQGMAGVNFGYGPMAVGPRWLAYASDNPLVVNMGRLSPKNLTPSPGVSPSTSPSSGSLMARYAMESSKQLAAGIINLGDMGYKTLSRYCPDGSSSPVPSSSGWTVGKLAASETENAGMVVIKDFVSRAVISQFRAHTSPISALCFDPSGTLLVTASVHGNNINIFRIMPSCIRSGSGNQTHDWSSAHVHLYKLYRGITTAIIKDICFSNYSQWIAIISNKGTCHIYVLSPFGGDAGFQTLNYHGEDTSLYPVLSLPWWSTSSFIINQHSSPPPPPVTLSVVSRIKDNCSGLLNSVTNAAASAAGKISVPSGAVAAVFHNAMYYGLRDVQSRVSSLEHLLVYSPSGHVVQYELLPSVGVELSDSGLRTRSGSYMNTQDEELKVKVEPVQWWDVCRRSDWPEREESISGTTFARQEAAEIIGNNYRTNFLVMNNSDGGKHMVKSDSLKPHGRSHWYISNAEVHINSGRLPIWQKSKIRFYMMSPPRVKGYVAGELEIEQIPFQEVEIKQKDLLPVFDHFHSIKSNWNDRGLLGETYPNASILGLHQVRNKVAEETVFFHSNPASLSSTESSEGGSSRRTDNLLDLDQMNAEKSITPISDTVNTLNRERRGNTNVESSVLNQKSLAAVSLPSEHSKNSDCHVDDTVPSCRRAIAEAALTSDAFDSAMNTSLEGSTPSRLQNIVDFGPFFREGYCKVLELNGCHKVTEVVPDHVNCSEKNCESLNPEDDGENDELLGGMFSFSEEG</sequence>
<evidence type="ECO:0000313" key="2">
    <source>
        <dbReference type="Proteomes" id="UP001060215"/>
    </source>
</evidence>
<protein>
    <submittedName>
        <fullName evidence="1">Autophagy-related protein 18g</fullName>
    </submittedName>
</protein>